<sequence length="383" mass="40587">MMADDTALKRARVKIKVVGIGGGGNSVLLRMAKSDFIHAQNIEDIELIAINTDAKQLATLDDMGITCLQIGAAITHGRGTGGNLDVGEQAAKADEARIKEALSGADLVFVTAGMGAGTGTGVVPVVSQIAKELGVLTIGVVTLPFAFEGTRKKRLAEAGVLKMQGYMDALLAIHNDNLMKLPENRKITLVQAFKLADSVLEQAIRCIAELILKTGVINVDFADVTTIFTQSEASDALLGIGCAEDAQKAVEQAVRSPLLDKSLKGARGVILNLTGDETMSLLDVDNATRYICEQTDPNVNIILGTVIDEQMKGQVQATIIATDFAGSTAIKAPKLEVPQSKLQKPQHFSLDAPSFMKKPDQAEKPGAFAIPAFRIAPENGEKK</sequence>
<dbReference type="InterPro" id="IPR036525">
    <property type="entry name" value="Tubulin/FtsZ_GTPase_sf"/>
</dbReference>
<dbReference type="CDD" id="cd02201">
    <property type="entry name" value="FtsZ_type1"/>
    <property type="match status" value="1"/>
</dbReference>
<dbReference type="InterPro" id="IPR045061">
    <property type="entry name" value="FtsZ/CetZ"/>
</dbReference>
<name>A0A848B8U1_9FIRM</name>
<keyword evidence="5 9" id="KW-0132">Cell division</keyword>
<evidence type="ECO:0000256" key="1">
    <source>
        <dbReference type="ARBA" id="ARBA00009690"/>
    </source>
</evidence>
<dbReference type="SUPFAM" id="SSF52490">
    <property type="entry name" value="Tubulin nucleotide-binding domain-like"/>
    <property type="match status" value="1"/>
</dbReference>
<dbReference type="HAMAP" id="MF_00909">
    <property type="entry name" value="FtsZ"/>
    <property type="match status" value="1"/>
</dbReference>
<feature type="binding site" evidence="5">
    <location>
        <begin position="117"/>
        <end position="119"/>
    </location>
    <ligand>
        <name>GTP</name>
        <dbReference type="ChEBI" id="CHEBI:37565"/>
    </ligand>
</feature>
<dbReference type="PANTHER" id="PTHR30314:SF3">
    <property type="entry name" value="MITOCHONDRIAL DIVISION PROTEIN FSZA"/>
    <property type="match status" value="1"/>
</dbReference>
<evidence type="ECO:0000256" key="3">
    <source>
        <dbReference type="ARBA" id="ARBA00023134"/>
    </source>
</evidence>
<dbReference type="GO" id="GO:0032153">
    <property type="term" value="C:cell division site"/>
    <property type="evidence" value="ECO:0007669"/>
    <property type="project" value="UniProtKB-UniRule"/>
</dbReference>
<comment type="caution">
    <text evidence="5">Lacks conserved residue(s) required for the propagation of feature annotation.</text>
</comment>
<keyword evidence="4 5" id="KW-0717">Septation</keyword>
<dbReference type="GO" id="GO:0051258">
    <property type="term" value="P:protein polymerization"/>
    <property type="evidence" value="ECO:0007669"/>
    <property type="project" value="UniProtKB-UniRule"/>
</dbReference>
<feature type="binding site" evidence="5">
    <location>
        <position position="152"/>
    </location>
    <ligand>
        <name>GTP</name>
        <dbReference type="ChEBI" id="CHEBI:37565"/>
    </ligand>
</feature>
<evidence type="ECO:0000313" key="10">
    <source>
        <dbReference type="Proteomes" id="UP000543804"/>
    </source>
</evidence>
<dbReference type="Pfam" id="PF12327">
    <property type="entry name" value="FtsZ_C"/>
    <property type="match status" value="1"/>
</dbReference>
<dbReference type="InterPro" id="IPR018316">
    <property type="entry name" value="Tubulin/FtsZ_2-layer-sand-dom"/>
</dbReference>
<dbReference type="InterPro" id="IPR024757">
    <property type="entry name" value="FtsZ_C"/>
</dbReference>
<feature type="binding site" evidence="5">
    <location>
        <position position="148"/>
    </location>
    <ligand>
        <name>GTP</name>
        <dbReference type="ChEBI" id="CHEBI:37565"/>
    </ligand>
</feature>
<proteinExistence type="inferred from homology"/>
<dbReference type="EMBL" id="JABAFA010000006">
    <property type="protein sequence ID" value="NMD98524.1"/>
    <property type="molecule type" value="Genomic_DNA"/>
</dbReference>
<dbReference type="Gene3D" id="3.40.50.1440">
    <property type="entry name" value="Tubulin/FtsZ, GTPase domain"/>
    <property type="match status" value="1"/>
</dbReference>
<dbReference type="AlphaFoldDB" id="A0A848B8U1"/>
<dbReference type="InterPro" id="IPR037103">
    <property type="entry name" value="Tubulin/FtsZ-like_C"/>
</dbReference>
<reference evidence="9 10" key="1">
    <citation type="submission" date="2020-04" db="EMBL/GenBank/DDBJ databases">
        <authorList>
            <person name="Hitch T.C.A."/>
            <person name="Wylensek D."/>
            <person name="Clavel T."/>
        </authorList>
    </citation>
    <scope>NUCLEOTIDE SEQUENCE [LARGE SCALE GENOMIC DNA]</scope>
    <source>
        <strain evidence="9 10">PG-130-P53-12</strain>
    </source>
</reference>
<dbReference type="SMART" id="SM00865">
    <property type="entry name" value="Tubulin_C"/>
    <property type="match status" value="1"/>
</dbReference>
<dbReference type="GO" id="GO:0000917">
    <property type="term" value="P:division septum assembly"/>
    <property type="evidence" value="ECO:0007669"/>
    <property type="project" value="UniProtKB-KW"/>
</dbReference>
<dbReference type="RefSeq" id="WP_019543581.1">
    <property type="nucleotide sequence ID" value="NZ_JABAFA010000006.1"/>
</dbReference>
<feature type="domain" description="Tubulin/FtsZ GTPase" evidence="7">
    <location>
        <begin position="14"/>
        <end position="215"/>
    </location>
</feature>
<comment type="subcellular location">
    <subcellularLocation>
        <location evidence="5">Cytoplasm</location>
    </subcellularLocation>
    <text evidence="5">Assembles at midcell at the inner surface of the cytoplasmic membrane.</text>
</comment>
<dbReference type="Proteomes" id="UP000543804">
    <property type="component" value="Unassembled WGS sequence"/>
</dbReference>
<feature type="binding site" evidence="5">
    <location>
        <position position="197"/>
    </location>
    <ligand>
        <name>GTP</name>
        <dbReference type="ChEBI" id="CHEBI:37565"/>
    </ligand>
</feature>
<comment type="similarity">
    <text evidence="1 5">Belongs to the FtsZ family.</text>
</comment>
<dbReference type="SMART" id="SM00864">
    <property type="entry name" value="Tubulin"/>
    <property type="match status" value="1"/>
</dbReference>
<comment type="subunit">
    <text evidence="5">Homodimer. Polymerizes to form a dynamic ring structure in a strictly GTP-dependent manner. Interacts directly with several other division proteins.</text>
</comment>
<evidence type="ECO:0000313" key="9">
    <source>
        <dbReference type="EMBL" id="NMD98524.1"/>
    </source>
</evidence>
<protein>
    <recommendedName>
        <fullName evidence="5 6">Cell division protein FtsZ</fullName>
    </recommendedName>
</protein>
<dbReference type="InterPro" id="IPR008280">
    <property type="entry name" value="Tub_FtsZ_C"/>
</dbReference>
<keyword evidence="5" id="KW-0963">Cytoplasm</keyword>
<evidence type="ECO:0000256" key="2">
    <source>
        <dbReference type="ARBA" id="ARBA00022741"/>
    </source>
</evidence>
<gene>
    <name evidence="5 9" type="primary">ftsZ</name>
    <name evidence="9" type="ORF">HF878_03370</name>
</gene>
<evidence type="ECO:0000256" key="6">
    <source>
        <dbReference type="NCBIfam" id="TIGR00065"/>
    </source>
</evidence>
<keyword evidence="10" id="KW-1185">Reference proteome</keyword>
<organism evidence="9 10">
    <name type="scientific">Selenomonas bovis</name>
    <dbReference type="NCBI Taxonomy" id="416586"/>
    <lineage>
        <taxon>Bacteria</taxon>
        <taxon>Bacillati</taxon>
        <taxon>Bacillota</taxon>
        <taxon>Negativicutes</taxon>
        <taxon>Selenomonadales</taxon>
        <taxon>Selenomonadaceae</taxon>
        <taxon>Selenomonas</taxon>
    </lineage>
</organism>
<dbReference type="GO" id="GO:0005737">
    <property type="term" value="C:cytoplasm"/>
    <property type="evidence" value="ECO:0007669"/>
    <property type="project" value="UniProtKB-SubCell"/>
</dbReference>
<dbReference type="NCBIfam" id="TIGR00065">
    <property type="entry name" value="ftsZ"/>
    <property type="match status" value="1"/>
</dbReference>
<dbReference type="InterPro" id="IPR003008">
    <property type="entry name" value="Tubulin_FtsZ_GTPase"/>
</dbReference>
<accession>A0A848B8U1</accession>
<dbReference type="SUPFAM" id="SSF55307">
    <property type="entry name" value="Tubulin C-terminal domain-like"/>
    <property type="match status" value="1"/>
</dbReference>
<evidence type="ECO:0000256" key="5">
    <source>
        <dbReference type="HAMAP-Rule" id="MF_00909"/>
    </source>
</evidence>
<dbReference type="GO" id="GO:0003924">
    <property type="term" value="F:GTPase activity"/>
    <property type="evidence" value="ECO:0007669"/>
    <property type="project" value="UniProtKB-UniRule"/>
</dbReference>
<dbReference type="GO" id="GO:0043093">
    <property type="term" value="P:FtsZ-dependent cytokinesis"/>
    <property type="evidence" value="ECO:0007669"/>
    <property type="project" value="UniProtKB-UniRule"/>
</dbReference>
<comment type="caution">
    <text evidence="9">The sequence shown here is derived from an EMBL/GenBank/DDBJ whole genome shotgun (WGS) entry which is preliminary data.</text>
</comment>
<comment type="function">
    <text evidence="5">Essential cell division protein that forms a contractile ring structure (Z ring) at the future cell division site. The regulation of the ring assembly controls the timing and the location of cell division. One of the functions of the FtsZ ring is to recruit other cell division proteins to the septum to produce a new cell wall between the dividing cells. Binds GTP and shows GTPase activity.</text>
</comment>
<keyword evidence="5" id="KW-0131">Cell cycle</keyword>
<feature type="domain" description="Tubulin/FtsZ 2-layer sandwich" evidence="8">
    <location>
        <begin position="217"/>
        <end position="333"/>
    </location>
</feature>
<dbReference type="InterPro" id="IPR000158">
    <property type="entry name" value="Cell_div_FtsZ"/>
</dbReference>
<dbReference type="GO" id="GO:0005525">
    <property type="term" value="F:GTP binding"/>
    <property type="evidence" value="ECO:0007669"/>
    <property type="project" value="UniProtKB-UniRule"/>
</dbReference>
<keyword evidence="2 5" id="KW-0547">Nucleotide-binding</keyword>
<dbReference type="PRINTS" id="PR00423">
    <property type="entry name" value="CELLDVISFTSZ"/>
</dbReference>
<dbReference type="Pfam" id="PF00091">
    <property type="entry name" value="Tubulin"/>
    <property type="match status" value="1"/>
</dbReference>
<evidence type="ECO:0000259" key="8">
    <source>
        <dbReference type="SMART" id="SM00865"/>
    </source>
</evidence>
<dbReference type="Gene3D" id="3.30.1330.20">
    <property type="entry name" value="Tubulin/FtsZ, C-terminal domain"/>
    <property type="match status" value="1"/>
</dbReference>
<evidence type="ECO:0000259" key="7">
    <source>
        <dbReference type="SMART" id="SM00864"/>
    </source>
</evidence>
<dbReference type="PANTHER" id="PTHR30314">
    <property type="entry name" value="CELL DIVISION PROTEIN FTSZ-RELATED"/>
    <property type="match status" value="1"/>
</dbReference>
<evidence type="ECO:0000256" key="4">
    <source>
        <dbReference type="ARBA" id="ARBA00023210"/>
    </source>
</evidence>
<keyword evidence="3 5" id="KW-0342">GTP-binding</keyword>